<dbReference type="GO" id="GO:1990904">
    <property type="term" value="C:ribonucleoprotein complex"/>
    <property type="evidence" value="ECO:0007669"/>
    <property type="project" value="UniProtKB-KW"/>
</dbReference>
<evidence type="ECO:0000256" key="6">
    <source>
        <dbReference type="RuleBase" id="RU003629"/>
    </source>
</evidence>
<dbReference type="HAMAP" id="MF_01310">
    <property type="entry name" value="Ribosomal_uS11"/>
    <property type="match status" value="1"/>
</dbReference>
<keyword evidence="3 6" id="KW-0687">Ribonucleoprotein</keyword>
<evidence type="ECO:0000313" key="8">
    <source>
        <dbReference type="Proteomes" id="UP000178486"/>
    </source>
</evidence>
<dbReference type="SUPFAM" id="SSF53137">
    <property type="entry name" value="Translational machinery components"/>
    <property type="match status" value="1"/>
</dbReference>
<dbReference type="AlphaFoldDB" id="A0A1F7JHW7"/>
<dbReference type="PANTHER" id="PTHR11759">
    <property type="entry name" value="40S RIBOSOMAL PROTEIN S14/30S RIBOSOMAL PROTEIN S11"/>
    <property type="match status" value="1"/>
</dbReference>
<name>A0A1F7JHW7_9BACT</name>
<reference evidence="7 8" key="1">
    <citation type="journal article" date="2016" name="Nat. Commun.">
        <title>Thousands of microbial genomes shed light on interconnected biogeochemical processes in an aquifer system.</title>
        <authorList>
            <person name="Anantharaman K."/>
            <person name="Brown C.T."/>
            <person name="Hug L.A."/>
            <person name="Sharon I."/>
            <person name="Castelle C.J."/>
            <person name="Probst A.J."/>
            <person name="Thomas B.C."/>
            <person name="Singh A."/>
            <person name="Wilkins M.J."/>
            <person name="Karaoz U."/>
            <person name="Brodie E.L."/>
            <person name="Williams K.H."/>
            <person name="Hubbard S.S."/>
            <person name="Banfield J.F."/>
        </authorList>
    </citation>
    <scope>NUCLEOTIDE SEQUENCE [LARGE SCALE GENOMIC DNA]</scope>
</reference>
<proteinExistence type="inferred from homology"/>
<feature type="non-terminal residue" evidence="7">
    <location>
        <position position="126"/>
    </location>
</feature>
<dbReference type="Gene3D" id="3.30.420.80">
    <property type="entry name" value="Ribosomal protein S11"/>
    <property type="match status" value="1"/>
</dbReference>
<comment type="caution">
    <text evidence="7">The sequence shown here is derived from an EMBL/GenBank/DDBJ whole genome shotgun (WGS) entry which is preliminary data.</text>
</comment>
<keyword evidence="2 6" id="KW-0689">Ribosomal protein</keyword>
<dbReference type="Proteomes" id="UP000178486">
    <property type="component" value="Unassembled WGS sequence"/>
</dbReference>
<accession>A0A1F7JHW7</accession>
<dbReference type="PROSITE" id="PS00054">
    <property type="entry name" value="RIBOSOMAL_S11"/>
    <property type="match status" value="1"/>
</dbReference>
<dbReference type="Pfam" id="PF00411">
    <property type="entry name" value="Ribosomal_S11"/>
    <property type="match status" value="1"/>
</dbReference>
<sequence length="126" mass="13506">MAVDKKIPAKAPTKKIARIVKKGRIYITATFNNTLVSVTDGDGNTLVWGTAGSAGFKGARRATPFAATKTISQVLENLDDYEMKELEVYLRGAGSGREAALRALKNSGMKLSLIADITPMPHNGVR</sequence>
<evidence type="ECO:0000256" key="2">
    <source>
        <dbReference type="ARBA" id="ARBA00022980"/>
    </source>
</evidence>
<gene>
    <name evidence="7" type="ORF">A3B56_03035</name>
</gene>
<dbReference type="InterPro" id="IPR018102">
    <property type="entry name" value="Ribosomal_uS11_CS"/>
</dbReference>
<protein>
    <recommendedName>
        <fullName evidence="4">Small ribosomal subunit protein uS11</fullName>
    </recommendedName>
    <alternativeName>
        <fullName evidence="5">30S ribosomal protein S11</fullName>
    </alternativeName>
</protein>
<dbReference type="EMBL" id="MGAU01000020">
    <property type="protein sequence ID" value="OGK55195.1"/>
    <property type="molecule type" value="Genomic_DNA"/>
</dbReference>
<dbReference type="NCBIfam" id="NF003698">
    <property type="entry name" value="PRK05309.1"/>
    <property type="match status" value="1"/>
</dbReference>
<evidence type="ECO:0000256" key="4">
    <source>
        <dbReference type="ARBA" id="ARBA00035160"/>
    </source>
</evidence>
<dbReference type="InterPro" id="IPR036967">
    <property type="entry name" value="Ribosomal_uS11_sf"/>
</dbReference>
<organism evidence="7 8">
    <name type="scientific">Candidatus Roizmanbacteria bacterium RIFCSPLOWO2_01_FULL_45_11</name>
    <dbReference type="NCBI Taxonomy" id="1802070"/>
    <lineage>
        <taxon>Bacteria</taxon>
        <taxon>Candidatus Roizmaniibacteriota</taxon>
    </lineage>
</organism>
<evidence type="ECO:0000256" key="3">
    <source>
        <dbReference type="ARBA" id="ARBA00023274"/>
    </source>
</evidence>
<dbReference type="InterPro" id="IPR001971">
    <property type="entry name" value="Ribosomal_uS11"/>
</dbReference>
<evidence type="ECO:0000256" key="5">
    <source>
        <dbReference type="ARBA" id="ARBA00035317"/>
    </source>
</evidence>
<dbReference type="PIRSF" id="PIRSF002131">
    <property type="entry name" value="Ribosomal_S11"/>
    <property type="match status" value="1"/>
</dbReference>
<comment type="similarity">
    <text evidence="1 6">Belongs to the universal ribosomal protein uS11 family.</text>
</comment>
<dbReference type="GO" id="GO:0003735">
    <property type="term" value="F:structural constituent of ribosome"/>
    <property type="evidence" value="ECO:0007669"/>
    <property type="project" value="InterPro"/>
</dbReference>
<dbReference type="GO" id="GO:0006412">
    <property type="term" value="P:translation"/>
    <property type="evidence" value="ECO:0007669"/>
    <property type="project" value="InterPro"/>
</dbReference>
<dbReference type="GO" id="GO:0005840">
    <property type="term" value="C:ribosome"/>
    <property type="evidence" value="ECO:0007669"/>
    <property type="project" value="UniProtKB-KW"/>
</dbReference>
<evidence type="ECO:0000256" key="1">
    <source>
        <dbReference type="ARBA" id="ARBA00006194"/>
    </source>
</evidence>
<evidence type="ECO:0000313" key="7">
    <source>
        <dbReference type="EMBL" id="OGK55195.1"/>
    </source>
</evidence>